<dbReference type="GO" id="GO:0005730">
    <property type="term" value="C:nucleolus"/>
    <property type="evidence" value="ECO:0007669"/>
    <property type="project" value="UniProtKB-SubCell"/>
</dbReference>
<feature type="domain" description="CP-type G" evidence="9">
    <location>
        <begin position="205"/>
        <end position="366"/>
    </location>
</feature>
<evidence type="ECO:0000256" key="5">
    <source>
        <dbReference type="ARBA" id="ARBA00059990"/>
    </source>
</evidence>
<dbReference type="GO" id="GO:0016787">
    <property type="term" value="F:hydrolase activity"/>
    <property type="evidence" value="ECO:0007669"/>
    <property type="project" value="UniProtKB-KW"/>
</dbReference>
<sequence>MGKARTKSEDKRKPKHGLDVNRPSKGDKGSRDAATVRRLNMYKKRATRDSKGKIIHQDFQSKDLPNSRIQPDRRWFGNTRVIGQKQLETFREEMSSKVGNAYTVLLREKKLPMSLLEDPEKKPGKASRVHLLQTQPFQSTFGQKQNRKRPRLAADSYSQLRQSAEAGTDKYDEGGSLTPLASLEDPEPTLLREQIFQKGQSKRIWGELYKVVDSSDVVVQVLDARDPLGTRCKHLEHHLKKNARHKHLLLLLNKCDLVPAWVTKRWLGHLSSQYPTLAFHASITNPFGKGSLLGLLRQLARLRSDKKYISVGFVGYPNVGKSSVINTLRTKKVCNVAPVPGETKVWQYITLMKKIFLIDCPGVVYNKTEDTDTDAVLKGVVRVENLEEPAEHVQSVLDRIKPEYIRRAYKIKEWTGAEDFLDQLARGTGKLGKGGEPDLATAAKMLLYDWQRGKLPFFTLPPDYEHRPKPDPAAAASPAAADAIPADGIEPAEAGAAAVEEVDEEASSSSDDSESIDDMEAVDDLRGDEAAARSEKDPKEAAMEAMMTAAATAAAEEQTRGNIPMQQDFFTAIDAGEAGSEDDAPNPEEE</sequence>
<dbReference type="CDD" id="cd01858">
    <property type="entry name" value="NGP_1"/>
    <property type="match status" value="1"/>
</dbReference>
<evidence type="ECO:0000313" key="10">
    <source>
        <dbReference type="EMBL" id="KAK9837795.1"/>
    </source>
</evidence>
<feature type="compositionally biased region" description="Acidic residues" evidence="8">
    <location>
        <begin position="579"/>
        <end position="590"/>
    </location>
</feature>
<dbReference type="PROSITE" id="PS51721">
    <property type="entry name" value="G_CP"/>
    <property type="match status" value="1"/>
</dbReference>
<dbReference type="InterPro" id="IPR030378">
    <property type="entry name" value="G_CP_dom"/>
</dbReference>
<dbReference type="InterPro" id="IPR012971">
    <property type="entry name" value="NOG2_N_dom"/>
</dbReference>
<organism evidence="10 11">
    <name type="scientific">Apatococcus lobatus</name>
    <dbReference type="NCBI Taxonomy" id="904363"/>
    <lineage>
        <taxon>Eukaryota</taxon>
        <taxon>Viridiplantae</taxon>
        <taxon>Chlorophyta</taxon>
        <taxon>core chlorophytes</taxon>
        <taxon>Trebouxiophyceae</taxon>
        <taxon>Chlorellales</taxon>
        <taxon>Chlorellaceae</taxon>
        <taxon>Apatococcus</taxon>
    </lineage>
</organism>
<dbReference type="PANTHER" id="PTHR11089:SF9">
    <property type="entry name" value="NUCLEOLAR GTP-BINDING PROTEIN 2"/>
    <property type="match status" value="1"/>
</dbReference>
<reference evidence="10 11" key="1">
    <citation type="journal article" date="2024" name="Nat. Commun.">
        <title>Phylogenomics reveals the evolutionary origins of lichenization in chlorophyte algae.</title>
        <authorList>
            <person name="Puginier C."/>
            <person name="Libourel C."/>
            <person name="Otte J."/>
            <person name="Skaloud P."/>
            <person name="Haon M."/>
            <person name="Grisel S."/>
            <person name="Petersen M."/>
            <person name="Berrin J.G."/>
            <person name="Delaux P.M."/>
            <person name="Dal Grande F."/>
            <person name="Keller J."/>
        </authorList>
    </citation>
    <scope>NUCLEOTIDE SEQUENCE [LARGE SCALE GENOMIC DNA]</scope>
    <source>
        <strain evidence="10 11">SAG 2145</strain>
    </source>
</reference>
<evidence type="ECO:0000256" key="4">
    <source>
        <dbReference type="ARBA" id="ARBA00023242"/>
    </source>
</evidence>
<keyword evidence="11" id="KW-1185">Reference proteome</keyword>
<dbReference type="FunFam" id="3.40.50.300:FF:000559">
    <property type="entry name" value="Nuclear/nucleolar GTPase 2"/>
    <property type="match status" value="1"/>
</dbReference>
<feature type="compositionally biased region" description="Polar residues" evidence="8">
    <location>
        <begin position="560"/>
        <end position="569"/>
    </location>
</feature>
<dbReference type="InterPro" id="IPR027417">
    <property type="entry name" value="P-loop_NTPase"/>
</dbReference>
<feature type="compositionally biased region" description="Low complexity" evidence="8">
    <location>
        <begin position="543"/>
        <end position="556"/>
    </location>
</feature>
<dbReference type="Gene3D" id="1.10.1580.10">
    <property type="match status" value="1"/>
</dbReference>
<dbReference type="Proteomes" id="UP001438707">
    <property type="component" value="Unassembled WGS sequence"/>
</dbReference>
<evidence type="ECO:0000256" key="7">
    <source>
        <dbReference type="RuleBase" id="RU364023"/>
    </source>
</evidence>
<dbReference type="PANTHER" id="PTHR11089">
    <property type="entry name" value="GTP-BINDING PROTEIN-RELATED"/>
    <property type="match status" value="1"/>
</dbReference>
<keyword evidence="7" id="KW-0378">Hydrolase</keyword>
<feature type="compositionally biased region" description="Acidic residues" evidence="8">
    <location>
        <begin position="500"/>
        <end position="522"/>
    </location>
</feature>
<accession>A0AAW1RUJ7</accession>
<comment type="caution">
    <text evidence="10">The sequence shown here is derived from an EMBL/GenBank/DDBJ whole genome shotgun (WGS) entry which is preliminary data.</text>
</comment>
<dbReference type="SUPFAM" id="SSF52540">
    <property type="entry name" value="P-loop containing nucleoside triphosphate hydrolases"/>
    <property type="match status" value="1"/>
</dbReference>
<feature type="region of interest" description="Disordered" evidence="8">
    <location>
        <begin position="133"/>
        <end position="183"/>
    </location>
</feature>
<dbReference type="InterPro" id="IPR023179">
    <property type="entry name" value="GTP-bd_ortho_bundle_sf"/>
</dbReference>
<comment type="subcellular location">
    <subcellularLocation>
        <location evidence="1 7">Nucleus</location>
        <location evidence="1 7">Nucleolus</location>
    </subcellularLocation>
</comment>
<evidence type="ECO:0000256" key="2">
    <source>
        <dbReference type="ARBA" id="ARBA00022741"/>
    </source>
</evidence>
<dbReference type="Pfam" id="PF08153">
    <property type="entry name" value="NGP1NT"/>
    <property type="match status" value="1"/>
</dbReference>
<keyword evidence="4 7" id="KW-0539">Nucleus</keyword>
<dbReference type="InterPro" id="IPR050755">
    <property type="entry name" value="TRAFAC_YlqF/YawG_RiboMat"/>
</dbReference>
<dbReference type="EMBL" id="JALJOS010000006">
    <property type="protein sequence ID" value="KAK9837795.1"/>
    <property type="molecule type" value="Genomic_DNA"/>
</dbReference>
<comment type="similarity">
    <text evidence="7">Belongs to the TRAFAC class YlqF/YawG GTPase family. RsgA subfamily.</text>
</comment>
<name>A0AAW1RUJ7_9CHLO</name>
<evidence type="ECO:0000256" key="1">
    <source>
        <dbReference type="ARBA" id="ARBA00004604"/>
    </source>
</evidence>
<dbReference type="AlphaFoldDB" id="A0AAW1RUJ7"/>
<proteinExistence type="inferred from homology"/>
<feature type="region of interest" description="Disordered" evidence="8">
    <location>
        <begin position="1"/>
        <end position="35"/>
    </location>
</feature>
<keyword evidence="3 7" id="KW-0342">GTP-binding</keyword>
<keyword evidence="2 7" id="KW-0547">Nucleotide-binding</keyword>
<dbReference type="Pfam" id="PF01926">
    <property type="entry name" value="MMR_HSR1"/>
    <property type="match status" value="1"/>
</dbReference>
<dbReference type="GO" id="GO:0005525">
    <property type="term" value="F:GTP binding"/>
    <property type="evidence" value="ECO:0007669"/>
    <property type="project" value="UniProtKB-KW"/>
</dbReference>
<dbReference type="PRINTS" id="PR00326">
    <property type="entry name" value="GTP1OBG"/>
</dbReference>
<gene>
    <name evidence="10" type="ORF">WJX74_005209</name>
</gene>
<feature type="region of interest" description="Disordered" evidence="8">
    <location>
        <begin position="495"/>
        <end position="590"/>
    </location>
</feature>
<feature type="compositionally biased region" description="Basic and acidic residues" evidence="8">
    <location>
        <begin position="523"/>
        <end position="542"/>
    </location>
</feature>
<evidence type="ECO:0000313" key="11">
    <source>
        <dbReference type="Proteomes" id="UP001438707"/>
    </source>
</evidence>
<comment type="function">
    <text evidence="5 7">GTPase involved in pre-60S ribosomal subunit maturation.</text>
</comment>
<protein>
    <recommendedName>
        <fullName evidence="6 7">Nuclear/nucleolar GTPase 2</fullName>
    </recommendedName>
</protein>
<feature type="region of interest" description="Disordered" evidence="8">
    <location>
        <begin position="461"/>
        <end position="481"/>
    </location>
</feature>
<feature type="compositionally biased region" description="Low complexity" evidence="8">
    <location>
        <begin position="472"/>
        <end position="481"/>
    </location>
</feature>
<dbReference type="InterPro" id="IPR006073">
    <property type="entry name" value="GTP-bd"/>
</dbReference>
<dbReference type="InterPro" id="IPR024929">
    <property type="entry name" value="GNL2_CP_dom"/>
</dbReference>
<evidence type="ECO:0000256" key="6">
    <source>
        <dbReference type="ARBA" id="ARBA00070018"/>
    </source>
</evidence>
<evidence type="ECO:0000256" key="3">
    <source>
        <dbReference type="ARBA" id="ARBA00023134"/>
    </source>
</evidence>
<feature type="compositionally biased region" description="Polar residues" evidence="8">
    <location>
        <begin position="133"/>
        <end position="144"/>
    </location>
</feature>
<evidence type="ECO:0000259" key="9">
    <source>
        <dbReference type="PROSITE" id="PS51721"/>
    </source>
</evidence>
<evidence type="ECO:0000256" key="8">
    <source>
        <dbReference type="SAM" id="MobiDB-lite"/>
    </source>
</evidence>
<dbReference type="FunFam" id="1.10.1580.10:FF:000001">
    <property type="entry name" value="Nucleolar GTP-binding protein 2"/>
    <property type="match status" value="1"/>
</dbReference>
<dbReference type="Gene3D" id="3.40.50.300">
    <property type="entry name" value="P-loop containing nucleotide triphosphate hydrolases"/>
    <property type="match status" value="1"/>
</dbReference>